<reference evidence="1" key="1">
    <citation type="submission" date="2020-11" db="EMBL/GenBank/DDBJ databases">
        <authorList>
            <consortium name="DOE Joint Genome Institute"/>
            <person name="Ahrendt S."/>
            <person name="Riley R."/>
            <person name="Andreopoulos W."/>
            <person name="Labutti K."/>
            <person name="Pangilinan J."/>
            <person name="Ruiz-Duenas F.J."/>
            <person name="Barrasa J.M."/>
            <person name="Sanchez-Garcia M."/>
            <person name="Camarero S."/>
            <person name="Miyauchi S."/>
            <person name="Serrano A."/>
            <person name="Linde D."/>
            <person name="Babiker R."/>
            <person name="Drula E."/>
            <person name="Ayuso-Fernandez I."/>
            <person name="Pacheco R."/>
            <person name="Padilla G."/>
            <person name="Ferreira P."/>
            <person name="Barriuso J."/>
            <person name="Kellner H."/>
            <person name="Castanera R."/>
            <person name="Alfaro M."/>
            <person name="Ramirez L."/>
            <person name="Pisabarro A.G."/>
            <person name="Kuo A."/>
            <person name="Tritt A."/>
            <person name="Lipzen A."/>
            <person name="He G."/>
            <person name="Yan M."/>
            <person name="Ng V."/>
            <person name="Cullen D."/>
            <person name="Martin F."/>
            <person name="Rosso M.-N."/>
            <person name="Henrissat B."/>
            <person name="Hibbett D."/>
            <person name="Martinez A.T."/>
            <person name="Grigoriev I.V."/>
        </authorList>
    </citation>
    <scope>NUCLEOTIDE SEQUENCE</scope>
    <source>
        <strain evidence="1">CIRM-BRFM 674</strain>
    </source>
</reference>
<dbReference type="OrthoDB" id="2269034at2759"/>
<accession>A0A9P5ZB72</accession>
<sequence length="126" mass="14342">MPYDVLNEIFIQCLSQYPLASSNTYSNSACLEIAPMVLCRVCSTWRAVAVTSPILWSHMSYRVTVTNINTESGSQWAVRKIDFDAILWWKNNQGEMPPNLRLMANIYEGEDSSDHDMWTTLGMSVL</sequence>
<gene>
    <name evidence="1" type="ORF">BDN70DRAFT_872915</name>
</gene>
<keyword evidence="2" id="KW-1185">Reference proteome</keyword>
<name>A0A9P5ZB72_9AGAR</name>
<dbReference type="Proteomes" id="UP000807469">
    <property type="component" value="Unassembled WGS sequence"/>
</dbReference>
<evidence type="ECO:0008006" key="3">
    <source>
        <dbReference type="Google" id="ProtNLM"/>
    </source>
</evidence>
<comment type="caution">
    <text evidence="1">The sequence shown here is derived from an EMBL/GenBank/DDBJ whole genome shotgun (WGS) entry which is preliminary data.</text>
</comment>
<protein>
    <recommendedName>
        <fullName evidence="3">F-box domain-containing protein</fullName>
    </recommendedName>
</protein>
<evidence type="ECO:0000313" key="1">
    <source>
        <dbReference type="EMBL" id="KAF9484211.1"/>
    </source>
</evidence>
<dbReference type="EMBL" id="MU155146">
    <property type="protein sequence ID" value="KAF9484211.1"/>
    <property type="molecule type" value="Genomic_DNA"/>
</dbReference>
<dbReference type="AlphaFoldDB" id="A0A9P5ZB72"/>
<organism evidence="1 2">
    <name type="scientific">Pholiota conissans</name>
    <dbReference type="NCBI Taxonomy" id="109636"/>
    <lineage>
        <taxon>Eukaryota</taxon>
        <taxon>Fungi</taxon>
        <taxon>Dikarya</taxon>
        <taxon>Basidiomycota</taxon>
        <taxon>Agaricomycotina</taxon>
        <taxon>Agaricomycetes</taxon>
        <taxon>Agaricomycetidae</taxon>
        <taxon>Agaricales</taxon>
        <taxon>Agaricineae</taxon>
        <taxon>Strophariaceae</taxon>
        <taxon>Pholiota</taxon>
    </lineage>
</organism>
<proteinExistence type="predicted"/>
<evidence type="ECO:0000313" key="2">
    <source>
        <dbReference type="Proteomes" id="UP000807469"/>
    </source>
</evidence>